<dbReference type="PRINTS" id="PR00813">
    <property type="entry name" value="BCTERIALGSPG"/>
</dbReference>
<dbReference type="SUPFAM" id="SSF54523">
    <property type="entry name" value="Pili subunits"/>
    <property type="match status" value="1"/>
</dbReference>
<dbReference type="GO" id="GO:0015628">
    <property type="term" value="P:protein secretion by the type II secretion system"/>
    <property type="evidence" value="ECO:0007669"/>
    <property type="project" value="InterPro"/>
</dbReference>
<sequence length="297" mass="30858">MRNSHKSYGFTLIELLVVIAIIAILAAILFPVFAQAREKARAIACLSNTKQLGLGMAQYTQDNDETMPNGRTFAASGWAGQIYPYVKSVGVFKCADDEGGVGSPTPISYGINCNVLKHGDAGNSFHPQTIATFTSPAKTVLLWEAAKLAYTDLNNHSGNFLDDVNGNSPGGDGVGFPGADPIGKAAIGGGCANMGDCPEYATGYMINSGKSGYGPASTPNVFISATGRHQDGSNFIMADFHAKWLKGSSVSAGGTNYASGPDDGGQDTCALNFLTSWVCAANTSTSNPRVAATFSVN</sequence>
<evidence type="ECO:0000313" key="3">
    <source>
        <dbReference type="Proteomes" id="UP000287394"/>
    </source>
</evidence>
<keyword evidence="1" id="KW-0488">Methylation</keyword>
<evidence type="ECO:0000313" key="2">
    <source>
        <dbReference type="EMBL" id="BDI31210.1"/>
    </source>
</evidence>
<evidence type="ECO:0000256" key="1">
    <source>
        <dbReference type="ARBA" id="ARBA00022481"/>
    </source>
</evidence>
<dbReference type="NCBIfam" id="TIGR02532">
    <property type="entry name" value="IV_pilin_GFxxxE"/>
    <property type="match status" value="1"/>
</dbReference>
<dbReference type="InterPro" id="IPR012902">
    <property type="entry name" value="N_methyl_site"/>
</dbReference>
<dbReference type="AlphaFoldDB" id="A0A402D430"/>
<proteinExistence type="predicted"/>
<name>A0A402D430_9BACT</name>
<organism evidence="2 3">
    <name type="scientific">Capsulimonas corticalis</name>
    <dbReference type="NCBI Taxonomy" id="2219043"/>
    <lineage>
        <taxon>Bacteria</taxon>
        <taxon>Bacillati</taxon>
        <taxon>Armatimonadota</taxon>
        <taxon>Armatimonadia</taxon>
        <taxon>Capsulimonadales</taxon>
        <taxon>Capsulimonadaceae</taxon>
        <taxon>Capsulimonas</taxon>
    </lineage>
</organism>
<accession>A0A402D430</accession>
<gene>
    <name evidence="2" type="ORF">CCAX7_32610</name>
</gene>
<dbReference type="PANTHER" id="PTHR30093">
    <property type="entry name" value="GENERAL SECRETION PATHWAY PROTEIN G"/>
    <property type="match status" value="1"/>
</dbReference>
<reference evidence="2 3" key="1">
    <citation type="journal article" date="2019" name="Int. J. Syst. Evol. Microbiol.">
        <title>Capsulimonas corticalis gen. nov., sp. nov., an aerobic capsulated bacterium, of a novel bacterial order, Capsulimonadales ord. nov., of the class Armatimonadia of the phylum Armatimonadetes.</title>
        <authorList>
            <person name="Li J."/>
            <person name="Kudo C."/>
            <person name="Tonouchi A."/>
        </authorList>
    </citation>
    <scope>NUCLEOTIDE SEQUENCE [LARGE SCALE GENOMIC DNA]</scope>
    <source>
        <strain evidence="2 3">AX-7</strain>
    </source>
</reference>
<dbReference type="InterPro" id="IPR045584">
    <property type="entry name" value="Pilin-like"/>
</dbReference>
<dbReference type="Gene3D" id="3.30.700.10">
    <property type="entry name" value="Glycoprotein, Type 4 Pilin"/>
    <property type="match status" value="1"/>
</dbReference>
<dbReference type="GO" id="GO:0015627">
    <property type="term" value="C:type II protein secretion system complex"/>
    <property type="evidence" value="ECO:0007669"/>
    <property type="project" value="InterPro"/>
</dbReference>
<dbReference type="InterPro" id="IPR000983">
    <property type="entry name" value="Bac_GSPG_pilin"/>
</dbReference>
<dbReference type="EMBL" id="AP025739">
    <property type="protein sequence ID" value="BDI31210.1"/>
    <property type="molecule type" value="Genomic_DNA"/>
</dbReference>
<dbReference type="InterPro" id="IPR011453">
    <property type="entry name" value="DUF1559"/>
</dbReference>
<dbReference type="KEGG" id="ccot:CCAX7_32610"/>
<protein>
    <submittedName>
        <fullName evidence="2">Uncharacterized protein</fullName>
    </submittedName>
</protein>
<dbReference type="Pfam" id="PF07963">
    <property type="entry name" value="N_methyl"/>
    <property type="match status" value="1"/>
</dbReference>
<dbReference type="PANTHER" id="PTHR30093:SF2">
    <property type="entry name" value="TYPE II SECRETION SYSTEM PROTEIN H"/>
    <property type="match status" value="1"/>
</dbReference>
<dbReference type="Pfam" id="PF07596">
    <property type="entry name" value="SBP_bac_10"/>
    <property type="match status" value="1"/>
</dbReference>
<dbReference type="Proteomes" id="UP000287394">
    <property type="component" value="Chromosome"/>
</dbReference>
<keyword evidence="3" id="KW-1185">Reference proteome</keyword>
<dbReference type="RefSeq" id="WP_218025741.1">
    <property type="nucleotide sequence ID" value="NZ_AP025739.1"/>
</dbReference>